<dbReference type="InterPro" id="IPR015422">
    <property type="entry name" value="PyrdxlP-dep_Trfase_small"/>
</dbReference>
<proteinExistence type="inferred from homology"/>
<dbReference type="GO" id="GO:0030170">
    <property type="term" value="F:pyridoxal phosphate binding"/>
    <property type="evidence" value="ECO:0007669"/>
    <property type="project" value="InterPro"/>
</dbReference>
<dbReference type="Proteomes" id="UP000186705">
    <property type="component" value="Unassembled WGS sequence"/>
</dbReference>
<evidence type="ECO:0000256" key="4">
    <source>
        <dbReference type="RuleBase" id="RU000481"/>
    </source>
</evidence>
<evidence type="ECO:0000256" key="1">
    <source>
        <dbReference type="ARBA" id="ARBA00001933"/>
    </source>
</evidence>
<accession>A0A1U7NQ20</accession>
<feature type="domain" description="Aminotransferase class I/classII large" evidence="5">
    <location>
        <begin position="69"/>
        <end position="381"/>
    </location>
</feature>
<dbReference type="PROSITE" id="PS00105">
    <property type="entry name" value="AA_TRANSFER_CLASS_1"/>
    <property type="match status" value="1"/>
</dbReference>
<name>A0A1U7NQ20_9FIRM</name>
<dbReference type="CDD" id="cd00609">
    <property type="entry name" value="AAT_like"/>
    <property type="match status" value="1"/>
</dbReference>
<evidence type="ECO:0000313" key="7">
    <source>
        <dbReference type="Proteomes" id="UP000186705"/>
    </source>
</evidence>
<dbReference type="PANTHER" id="PTHR42832">
    <property type="entry name" value="AMINO ACID AMINOTRANSFERASE"/>
    <property type="match status" value="1"/>
</dbReference>
<dbReference type="Gene3D" id="3.90.1150.10">
    <property type="entry name" value="Aspartate Aminotransferase, domain 1"/>
    <property type="match status" value="1"/>
</dbReference>
<gene>
    <name evidence="6" type="ORF">BO225_01935</name>
</gene>
<dbReference type="STRING" id="1862672.BO225_01935"/>
<evidence type="ECO:0000259" key="5">
    <source>
        <dbReference type="Pfam" id="PF00155"/>
    </source>
</evidence>
<protein>
    <recommendedName>
        <fullName evidence="4">Aminotransferase</fullName>
        <ecNumber evidence="4">2.6.1.-</ecNumber>
    </recommendedName>
</protein>
<sequence length="389" mass="43837">METAQRMRSFHTSVFMDLHALKQEYEQKSGKSALDFSLGSPNIAPESSIMDVLSKAVLVPKNYRYAINPLPSMIKAIQDWYQKRYDVFLESDEIALLQGSQEALINIPLIFCDPLDGVLVPDPYYPAYIDAPKLAGATILYMPLRKENEYLIDFDQISENDRKNAKIMIVCYPNNPTGAIAPDSFYTRLIQFAKENDILVLYDNAYSELVFEGKPGKSFLSFPGAKEVGVELNSFSKTYGMAGARLGVLVGNKDVIHQYKILKSNMDYGVFLPIQYAGIQALKHGGASIVKTREEYERRRDLLIQRFANSGWTIPKSAATMFLWAPIPACYENSLEFSKQLLKQCGIIVTPGLSFGKEGERYVRIALVVNEEQIEEAAKRIQEARSSLF</sequence>
<dbReference type="AlphaFoldDB" id="A0A1U7NQ20"/>
<dbReference type="InterPro" id="IPR050881">
    <property type="entry name" value="LL-DAP_aminotransferase"/>
</dbReference>
<organism evidence="6 7">
    <name type="scientific">Dubosiella newyorkensis</name>
    <dbReference type="NCBI Taxonomy" id="1862672"/>
    <lineage>
        <taxon>Bacteria</taxon>
        <taxon>Bacillati</taxon>
        <taxon>Bacillota</taxon>
        <taxon>Erysipelotrichia</taxon>
        <taxon>Erysipelotrichales</taxon>
        <taxon>Erysipelotrichaceae</taxon>
        <taxon>Dubosiella</taxon>
    </lineage>
</organism>
<comment type="caution">
    <text evidence="6">The sequence shown here is derived from an EMBL/GenBank/DDBJ whole genome shotgun (WGS) entry which is preliminary data.</text>
</comment>
<keyword evidence="7" id="KW-1185">Reference proteome</keyword>
<evidence type="ECO:0000313" key="6">
    <source>
        <dbReference type="EMBL" id="OLU47736.1"/>
    </source>
</evidence>
<dbReference type="InterPro" id="IPR004838">
    <property type="entry name" value="NHTrfase_class1_PyrdxlP-BS"/>
</dbReference>
<dbReference type="InterPro" id="IPR015424">
    <property type="entry name" value="PyrdxlP-dep_Trfase"/>
</dbReference>
<evidence type="ECO:0000256" key="3">
    <source>
        <dbReference type="ARBA" id="ARBA00022679"/>
    </source>
</evidence>
<dbReference type="InterPro" id="IPR015421">
    <property type="entry name" value="PyrdxlP-dep_Trfase_major"/>
</dbReference>
<comment type="similarity">
    <text evidence="4">Belongs to the class-I pyridoxal-phosphate-dependent aminotransferase family.</text>
</comment>
<keyword evidence="3 4" id="KW-0808">Transferase</keyword>
<dbReference type="EMBL" id="MPKA01000044">
    <property type="protein sequence ID" value="OLU47736.1"/>
    <property type="molecule type" value="Genomic_DNA"/>
</dbReference>
<dbReference type="PANTHER" id="PTHR42832:SF3">
    <property type="entry name" value="L-GLUTAMINE--4-(METHYLSULFANYL)-2-OXOBUTANOATE AMINOTRANSFERASE"/>
    <property type="match status" value="1"/>
</dbReference>
<evidence type="ECO:0000256" key="2">
    <source>
        <dbReference type="ARBA" id="ARBA00022576"/>
    </source>
</evidence>
<dbReference type="SUPFAM" id="SSF53383">
    <property type="entry name" value="PLP-dependent transferases"/>
    <property type="match status" value="1"/>
</dbReference>
<comment type="cofactor">
    <cofactor evidence="1 4">
        <name>pyridoxal 5'-phosphate</name>
        <dbReference type="ChEBI" id="CHEBI:597326"/>
    </cofactor>
</comment>
<dbReference type="Gene3D" id="3.40.640.10">
    <property type="entry name" value="Type I PLP-dependent aspartate aminotransferase-like (Major domain)"/>
    <property type="match status" value="1"/>
</dbReference>
<keyword evidence="2 4" id="KW-0032">Aminotransferase</keyword>
<dbReference type="Pfam" id="PF00155">
    <property type="entry name" value="Aminotran_1_2"/>
    <property type="match status" value="1"/>
</dbReference>
<reference evidence="6 7" key="1">
    <citation type="submission" date="2016-11" db="EMBL/GenBank/DDBJ databases">
        <title>Description of two novel members of the family Erysipelotrichaceae: Ileibacterium lipovorans gen. nov., sp. nov. and Dubosiella newyorkensis, gen. nov., sp. nov.</title>
        <authorList>
            <person name="Cox L.M."/>
            <person name="Sohn J."/>
            <person name="Tyrrell K.L."/>
            <person name="Citron D.M."/>
            <person name="Lawson P.A."/>
            <person name="Patel N.B."/>
            <person name="Iizumi T."/>
            <person name="Perez-Perez G.I."/>
            <person name="Goldstein E.J."/>
            <person name="Blaser M.J."/>
        </authorList>
    </citation>
    <scope>NUCLEOTIDE SEQUENCE [LARGE SCALE GENOMIC DNA]</scope>
    <source>
        <strain evidence="6 7">NYU-BL-A4</strain>
    </source>
</reference>
<dbReference type="GO" id="GO:0008483">
    <property type="term" value="F:transaminase activity"/>
    <property type="evidence" value="ECO:0007669"/>
    <property type="project" value="UniProtKB-KW"/>
</dbReference>
<dbReference type="OrthoDB" id="9802328at2"/>
<dbReference type="EC" id="2.6.1.-" evidence="4"/>
<dbReference type="InterPro" id="IPR004839">
    <property type="entry name" value="Aminotransferase_I/II_large"/>
</dbReference>